<reference evidence="3 4" key="1">
    <citation type="submission" date="2020-08" db="EMBL/GenBank/DDBJ databases">
        <title>A Genomic Blueprint of the Chicken Gut Microbiome.</title>
        <authorList>
            <person name="Gilroy R."/>
            <person name="Ravi A."/>
            <person name="Getino M."/>
            <person name="Pursley I."/>
            <person name="Horton D.L."/>
            <person name="Alikhan N.-F."/>
            <person name="Baker D."/>
            <person name="Gharbi K."/>
            <person name="Hall N."/>
            <person name="Watson M."/>
            <person name="Adriaenssens E.M."/>
            <person name="Foster-Nyarko E."/>
            <person name="Jarju S."/>
            <person name="Secka A."/>
            <person name="Antonio M."/>
            <person name="Oren A."/>
            <person name="Chaudhuri R."/>
            <person name="La Ragione R.M."/>
            <person name="Hildebrand F."/>
            <person name="Pallen M.J."/>
        </authorList>
    </citation>
    <scope>NUCLEOTIDE SEQUENCE [LARGE SCALE GENOMIC DNA]</scope>
    <source>
        <strain evidence="3 4">Sa2BVA3</strain>
    </source>
</reference>
<feature type="transmembrane region" description="Helical" evidence="2">
    <location>
        <begin position="89"/>
        <end position="110"/>
    </location>
</feature>
<dbReference type="RefSeq" id="WP_191729151.1">
    <property type="nucleotide sequence ID" value="NZ_JACSQJ010000003.1"/>
</dbReference>
<dbReference type="Proteomes" id="UP000647183">
    <property type="component" value="Unassembled WGS sequence"/>
</dbReference>
<feature type="compositionally biased region" description="Polar residues" evidence="1">
    <location>
        <begin position="614"/>
        <end position="625"/>
    </location>
</feature>
<keyword evidence="2" id="KW-0472">Membrane</keyword>
<feature type="transmembrane region" description="Helical" evidence="2">
    <location>
        <begin position="12"/>
        <end position="34"/>
    </location>
</feature>
<proteinExistence type="predicted"/>
<dbReference type="InterPro" id="IPR011990">
    <property type="entry name" value="TPR-like_helical_dom_sf"/>
</dbReference>
<comment type="caution">
    <text evidence="3">The sequence shown here is derived from an EMBL/GenBank/DDBJ whole genome shotgun (WGS) entry which is preliminary data.</text>
</comment>
<evidence type="ECO:0000256" key="2">
    <source>
        <dbReference type="SAM" id="Phobius"/>
    </source>
</evidence>
<dbReference type="EMBL" id="JACSQJ010000003">
    <property type="protein sequence ID" value="MBD7987950.1"/>
    <property type="molecule type" value="Genomic_DNA"/>
</dbReference>
<feature type="transmembrane region" description="Helical" evidence="2">
    <location>
        <begin position="362"/>
        <end position="380"/>
    </location>
</feature>
<evidence type="ECO:0000313" key="4">
    <source>
        <dbReference type="Proteomes" id="UP000647183"/>
    </source>
</evidence>
<evidence type="ECO:0008006" key="5">
    <source>
        <dbReference type="Google" id="ProtNLM"/>
    </source>
</evidence>
<protein>
    <recommendedName>
        <fullName evidence="5">Tetratricopeptide repeat protein</fullName>
    </recommendedName>
</protein>
<feature type="transmembrane region" description="Helical" evidence="2">
    <location>
        <begin position="392"/>
        <end position="413"/>
    </location>
</feature>
<evidence type="ECO:0000313" key="3">
    <source>
        <dbReference type="EMBL" id="MBD7987950.1"/>
    </source>
</evidence>
<feature type="transmembrane region" description="Helical" evidence="2">
    <location>
        <begin position="310"/>
        <end position="329"/>
    </location>
</feature>
<keyword evidence="2" id="KW-1133">Transmembrane helix</keyword>
<feature type="transmembrane region" description="Helical" evidence="2">
    <location>
        <begin position="231"/>
        <end position="261"/>
    </location>
</feature>
<feature type="transmembrane region" description="Helical" evidence="2">
    <location>
        <begin position="122"/>
        <end position="140"/>
    </location>
</feature>
<feature type="transmembrane region" description="Helical" evidence="2">
    <location>
        <begin position="183"/>
        <end position="200"/>
    </location>
</feature>
<keyword evidence="2" id="KW-0812">Transmembrane</keyword>
<feature type="transmembrane region" description="Helical" evidence="2">
    <location>
        <begin position="152"/>
        <end position="171"/>
    </location>
</feature>
<dbReference type="InterPro" id="IPR052384">
    <property type="entry name" value="TMTC_O-mannosyltransferase"/>
</dbReference>
<accession>A0ABR8UIU7</accession>
<evidence type="ECO:0000256" key="1">
    <source>
        <dbReference type="SAM" id="MobiDB-lite"/>
    </source>
</evidence>
<gene>
    <name evidence="3" type="ORF">H9645_07900</name>
</gene>
<dbReference type="PANTHER" id="PTHR44216:SF3">
    <property type="entry name" value="PROTEIN O-MANNOSYL-TRANSFERASE TMTC2"/>
    <property type="match status" value="1"/>
</dbReference>
<name>A0ABR8UIU7_9GAMM</name>
<feature type="region of interest" description="Disordered" evidence="1">
    <location>
        <begin position="613"/>
        <end position="644"/>
    </location>
</feature>
<keyword evidence="4" id="KW-1185">Reference proteome</keyword>
<organism evidence="3 4">
    <name type="scientific">Luteimonas colneyensis</name>
    <dbReference type="NCBI Taxonomy" id="2762230"/>
    <lineage>
        <taxon>Bacteria</taxon>
        <taxon>Pseudomonadati</taxon>
        <taxon>Pseudomonadota</taxon>
        <taxon>Gammaproteobacteria</taxon>
        <taxon>Lysobacterales</taxon>
        <taxon>Lysobacteraceae</taxon>
        <taxon>Luteimonas</taxon>
    </lineage>
</organism>
<sequence length="644" mass="68862">MSTRDPTLRRVAPLLLIPAIWLVWHMALPGGFIFDDFPNLVRASGWKADSLSPRALLDAMNSGLTSDGGRPLSMLSFAINHATTGLDPWWLKATSLALHAINGVLVALLVHRVLAARPLPSSTPLSLAPAAWLIAFAWAAHPVQASTVAYTVQRMEIGAATGVLLSLLSYVTFRRRQLAGDRAWPFLVLTAATWAIGLGFKESAAIAPALAVLVEWICFGFRNRSGMPDRLLIGAFATGGLAALAAFIIMVLPLTSAAAYAPRAFDAAGRTSTQFPVLCHYLALIFWPASDTFRFYYDDFPVSLTPWHDARTILSIAAILAAVLGAWALRRRWPLVTFGTAWFFACHAITSSPIPLELAFEHRNYLALLGPLLVIASLLATATKRLHGDARLTLAATVTLAISALGAIQGATWGNPAKLALTLENRAPGSARAAYGFATQMVEAAHGDPSSPAWSLGMGTLQRASHLPSASPLIPQAIIVLSGQQGTPPPAGTWDQFRRLLLQRQLGPEGIGSLYAVIQCRVSGTCQLQDDELLATLLQVIAANPRNARLHTLYANVAWNILGDRELAIRMQREAVALSGSGTSALLGLAEFLLASGEPDAIAEGRNLLESIRRNPTSGRTSSALSALEARYPASSAHFDDQSP</sequence>
<dbReference type="PANTHER" id="PTHR44216">
    <property type="entry name" value="PROTEIN O-MANNOSYL-TRANSFERASE TMTC2"/>
    <property type="match status" value="1"/>
</dbReference>
<dbReference type="Gene3D" id="1.25.40.10">
    <property type="entry name" value="Tetratricopeptide repeat domain"/>
    <property type="match status" value="1"/>
</dbReference>
<feature type="transmembrane region" description="Helical" evidence="2">
    <location>
        <begin position="336"/>
        <end position="356"/>
    </location>
</feature>
<feature type="transmembrane region" description="Helical" evidence="2">
    <location>
        <begin position="273"/>
        <end position="290"/>
    </location>
</feature>